<reference evidence="2 3" key="1">
    <citation type="submission" date="2019-02" db="EMBL/GenBank/DDBJ databases">
        <title>Deep-cultivation of Planctomycetes and their phenomic and genomic characterization uncovers novel biology.</title>
        <authorList>
            <person name="Wiegand S."/>
            <person name="Jogler M."/>
            <person name="Boedeker C."/>
            <person name="Pinto D."/>
            <person name="Vollmers J."/>
            <person name="Rivas-Marin E."/>
            <person name="Kohn T."/>
            <person name="Peeters S.H."/>
            <person name="Heuer A."/>
            <person name="Rast P."/>
            <person name="Oberbeckmann S."/>
            <person name="Bunk B."/>
            <person name="Jeske O."/>
            <person name="Meyerdierks A."/>
            <person name="Storesund J.E."/>
            <person name="Kallscheuer N."/>
            <person name="Luecker S."/>
            <person name="Lage O.M."/>
            <person name="Pohl T."/>
            <person name="Merkel B.J."/>
            <person name="Hornburger P."/>
            <person name="Mueller R.-W."/>
            <person name="Bruemmer F."/>
            <person name="Labrenz M."/>
            <person name="Spormann A.M."/>
            <person name="Op den Camp H."/>
            <person name="Overmann J."/>
            <person name="Amann R."/>
            <person name="Jetten M.S.M."/>
            <person name="Mascher T."/>
            <person name="Medema M.H."/>
            <person name="Devos D.P."/>
            <person name="Kaster A.-K."/>
            <person name="Ovreas L."/>
            <person name="Rohde M."/>
            <person name="Galperin M.Y."/>
            <person name="Jogler C."/>
        </authorList>
    </citation>
    <scope>NUCLEOTIDE SEQUENCE [LARGE SCALE GENOMIC DNA]</scope>
    <source>
        <strain evidence="2 3">Pla110</strain>
    </source>
</reference>
<dbReference type="InterPro" id="IPR006626">
    <property type="entry name" value="PbH1"/>
</dbReference>
<protein>
    <submittedName>
        <fullName evidence="2">Pectate lyase superfamily protein</fullName>
    </submittedName>
</protein>
<dbReference type="SUPFAM" id="SSF51126">
    <property type="entry name" value="Pectin lyase-like"/>
    <property type="match status" value="1"/>
</dbReference>
<sequence length="407" mass="44378">MNYLLRTSLLFLLSGIFILSTSSSMIQAEDLLPGSRPVIEARNYKSLQAAIDALPEEGGLVQLPPGKFEIIEPLRLTRGEVTIQGVGAASWIHNTNQEGKPAFVIERADKKKVPSKERLWRVMLSNFRITGTEKSGHGIEANWIQELFLQGVTVSEHGGDGLHLYFCEEDARISDCLITYNKQNGIFGEGLHDTVVSANHFEENQDALRFIDGYNLCMTGNNIDDHLRHGVIVENTYGSVISGNMIEECMQGTGVILDRDCYGITVSSNVIAHNGIGVDLKDAHGCAVSANTFTVNLEDGLKIGPDSGRITVTGNSFGNDYQGDGQYRRRKNDLKTGGIVLEGTSNNVISGNQFSAKSAKAITVSGEENRQNLISNNLFTAIESEHAKSSESLLENNLSTDGEKPLE</sequence>
<keyword evidence="3" id="KW-1185">Reference proteome</keyword>
<dbReference type="Pfam" id="PF05048">
    <property type="entry name" value="NosD"/>
    <property type="match status" value="1"/>
</dbReference>
<evidence type="ECO:0000259" key="1">
    <source>
        <dbReference type="Pfam" id="PF05048"/>
    </source>
</evidence>
<dbReference type="InterPro" id="IPR012334">
    <property type="entry name" value="Pectin_lyas_fold"/>
</dbReference>
<keyword evidence="2" id="KW-0456">Lyase</keyword>
<dbReference type="InterPro" id="IPR011050">
    <property type="entry name" value="Pectin_lyase_fold/virulence"/>
</dbReference>
<name>A0A518CHR7_9PLAN</name>
<dbReference type="EMBL" id="CP036281">
    <property type="protein sequence ID" value="QDU78714.1"/>
    <property type="molecule type" value="Genomic_DNA"/>
</dbReference>
<dbReference type="KEGG" id="plon:Pla110_04180"/>
<dbReference type="Gene3D" id="2.160.20.10">
    <property type="entry name" value="Single-stranded right-handed beta-helix, Pectin lyase-like"/>
    <property type="match status" value="1"/>
</dbReference>
<evidence type="ECO:0000313" key="2">
    <source>
        <dbReference type="EMBL" id="QDU78714.1"/>
    </source>
</evidence>
<dbReference type="GO" id="GO:0016829">
    <property type="term" value="F:lyase activity"/>
    <property type="evidence" value="ECO:0007669"/>
    <property type="project" value="UniProtKB-KW"/>
</dbReference>
<proteinExistence type="predicted"/>
<accession>A0A518CHR7</accession>
<gene>
    <name evidence="2" type="ORF">Pla110_04180</name>
</gene>
<dbReference type="AlphaFoldDB" id="A0A518CHR7"/>
<feature type="domain" description="Periplasmic copper-binding protein NosD beta helix" evidence="1">
    <location>
        <begin position="173"/>
        <end position="320"/>
    </location>
</feature>
<dbReference type="SMART" id="SM00710">
    <property type="entry name" value="PbH1"/>
    <property type="match status" value="9"/>
</dbReference>
<organism evidence="2 3">
    <name type="scientific">Polystyrenella longa</name>
    <dbReference type="NCBI Taxonomy" id="2528007"/>
    <lineage>
        <taxon>Bacteria</taxon>
        <taxon>Pseudomonadati</taxon>
        <taxon>Planctomycetota</taxon>
        <taxon>Planctomycetia</taxon>
        <taxon>Planctomycetales</taxon>
        <taxon>Planctomycetaceae</taxon>
        <taxon>Polystyrenella</taxon>
    </lineage>
</organism>
<dbReference type="InterPro" id="IPR007742">
    <property type="entry name" value="NosD_dom"/>
</dbReference>
<evidence type="ECO:0000313" key="3">
    <source>
        <dbReference type="Proteomes" id="UP000317178"/>
    </source>
</evidence>
<dbReference type="Proteomes" id="UP000317178">
    <property type="component" value="Chromosome"/>
</dbReference>